<proteinExistence type="predicted"/>
<dbReference type="Gramene" id="Os08t0556450-00">
    <property type="protein sequence ID" value="Os08t0556450-00"/>
    <property type="gene ID" value="Os08g0556450"/>
</dbReference>
<name>A0A0P0XII0_ORYSJ</name>
<reference evidence="2 3" key="3">
    <citation type="journal article" date="2013" name="Rice">
        <title>Improvement of the Oryza sativa Nipponbare reference genome using next generation sequence and optical map data.</title>
        <authorList>
            <person name="Kawahara Y."/>
            <person name="de la Bastide M."/>
            <person name="Hamilton J.P."/>
            <person name="Kanamori H."/>
            <person name="McCombie W.R."/>
            <person name="Ouyang S."/>
            <person name="Schwartz D.C."/>
            <person name="Tanaka T."/>
            <person name="Wu J."/>
            <person name="Zhou S."/>
            <person name="Childs K.L."/>
            <person name="Davidson R.M."/>
            <person name="Lin H."/>
            <person name="Quesada-Ocampo L."/>
            <person name="Vaillancourt B."/>
            <person name="Sakai H."/>
            <person name="Lee S.S."/>
            <person name="Kim J."/>
            <person name="Numa H."/>
            <person name="Itoh T."/>
            <person name="Buell C.R."/>
            <person name="Matsumoto T."/>
        </authorList>
    </citation>
    <scope>NUCLEOTIDE SEQUENCE [LARGE SCALE GENOMIC DNA]</scope>
    <source>
        <strain evidence="3">cv. Nipponbare</strain>
    </source>
</reference>
<feature type="non-terminal residue" evidence="2">
    <location>
        <position position="118"/>
    </location>
</feature>
<evidence type="ECO:0000256" key="1">
    <source>
        <dbReference type="SAM" id="MobiDB-lite"/>
    </source>
</evidence>
<organism evidence="2 3">
    <name type="scientific">Oryza sativa subsp. japonica</name>
    <name type="common">Rice</name>
    <dbReference type="NCBI Taxonomy" id="39947"/>
    <lineage>
        <taxon>Eukaryota</taxon>
        <taxon>Viridiplantae</taxon>
        <taxon>Streptophyta</taxon>
        <taxon>Embryophyta</taxon>
        <taxon>Tracheophyta</taxon>
        <taxon>Spermatophyta</taxon>
        <taxon>Magnoliopsida</taxon>
        <taxon>Liliopsida</taxon>
        <taxon>Poales</taxon>
        <taxon>Poaceae</taxon>
        <taxon>BOP clade</taxon>
        <taxon>Oryzoideae</taxon>
        <taxon>Oryzeae</taxon>
        <taxon>Oryzinae</taxon>
        <taxon>Oryza</taxon>
        <taxon>Oryza sativa</taxon>
    </lineage>
</organism>
<evidence type="ECO:0000313" key="3">
    <source>
        <dbReference type="Proteomes" id="UP000059680"/>
    </source>
</evidence>
<feature type="region of interest" description="Disordered" evidence="1">
    <location>
        <begin position="1"/>
        <end position="39"/>
    </location>
</feature>
<reference evidence="3" key="1">
    <citation type="journal article" date="2005" name="Nature">
        <title>The map-based sequence of the rice genome.</title>
        <authorList>
            <consortium name="International rice genome sequencing project (IRGSP)"/>
            <person name="Matsumoto T."/>
            <person name="Wu J."/>
            <person name="Kanamori H."/>
            <person name="Katayose Y."/>
            <person name="Fujisawa M."/>
            <person name="Namiki N."/>
            <person name="Mizuno H."/>
            <person name="Yamamoto K."/>
            <person name="Antonio B.A."/>
            <person name="Baba T."/>
            <person name="Sakata K."/>
            <person name="Nagamura Y."/>
            <person name="Aoki H."/>
            <person name="Arikawa K."/>
            <person name="Arita K."/>
            <person name="Bito T."/>
            <person name="Chiden Y."/>
            <person name="Fujitsuka N."/>
            <person name="Fukunaka R."/>
            <person name="Hamada M."/>
            <person name="Harada C."/>
            <person name="Hayashi A."/>
            <person name="Hijishita S."/>
            <person name="Honda M."/>
            <person name="Hosokawa S."/>
            <person name="Ichikawa Y."/>
            <person name="Idonuma A."/>
            <person name="Iijima M."/>
            <person name="Ikeda M."/>
            <person name="Ikeno M."/>
            <person name="Ito K."/>
            <person name="Ito S."/>
            <person name="Ito T."/>
            <person name="Ito Y."/>
            <person name="Ito Y."/>
            <person name="Iwabuchi A."/>
            <person name="Kamiya K."/>
            <person name="Karasawa W."/>
            <person name="Kurita K."/>
            <person name="Katagiri S."/>
            <person name="Kikuta A."/>
            <person name="Kobayashi H."/>
            <person name="Kobayashi N."/>
            <person name="Machita K."/>
            <person name="Maehara T."/>
            <person name="Masukawa M."/>
            <person name="Mizubayashi T."/>
            <person name="Mukai Y."/>
            <person name="Nagasaki H."/>
            <person name="Nagata Y."/>
            <person name="Naito S."/>
            <person name="Nakashima M."/>
            <person name="Nakama Y."/>
            <person name="Nakamichi Y."/>
            <person name="Nakamura M."/>
            <person name="Meguro A."/>
            <person name="Negishi M."/>
            <person name="Ohta I."/>
            <person name="Ohta T."/>
            <person name="Okamoto M."/>
            <person name="Ono N."/>
            <person name="Saji S."/>
            <person name="Sakaguchi M."/>
            <person name="Sakai K."/>
            <person name="Shibata M."/>
            <person name="Shimokawa T."/>
            <person name="Song J."/>
            <person name="Takazaki Y."/>
            <person name="Terasawa K."/>
            <person name="Tsugane M."/>
            <person name="Tsuji K."/>
            <person name="Ueda S."/>
            <person name="Waki K."/>
            <person name="Yamagata H."/>
            <person name="Yamamoto M."/>
            <person name="Yamamoto S."/>
            <person name="Yamane H."/>
            <person name="Yoshiki S."/>
            <person name="Yoshihara R."/>
            <person name="Yukawa K."/>
            <person name="Zhong H."/>
            <person name="Yano M."/>
            <person name="Yuan Q."/>
            <person name="Ouyang S."/>
            <person name="Liu J."/>
            <person name="Jones K.M."/>
            <person name="Gansberger K."/>
            <person name="Moffat K."/>
            <person name="Hill J."/>
            <person name="Bera J."/>
            <person name="Fadrosh D."/>
            <person name="Jin S."/>
            <person name="Johri S."/>
            <person name="Kim M."/>
            <person name="Overton L."/>
            <person name="Reardon M."/>
            <person name="Tsitrin T."/>
            <person name="Vuong H."/>
            <person name="Weaver B."/>
            <person name="Ciecko A."/>
            <person name="Tallon L."/>
            <person name="Jackson J."/>
            <person name="Pai G."/>
            <person name="Aken S.V."/>
            <person name="Utterback T."/>
            <person name="Reidmuller S."/>
            <person name="Feldblyum T."/>
            <person name="Hsiao J."/>
            <person name="Zismann V."/>
            <person name="Iobst S."/>
            <person name="de Vazeille A.R."/>
            <person name="Buell C.R."/>
            <person name="Ying K."/>
            <person name="Li Y."/>
            <person name="Lu T."/>
            <person name="Huang Y."/>
            <person name="Zhao Q."/>
            <person name="Feng Q."/>
            <person name="Zhang L."/>
            <person name="Zhu J."/>
            <person name="Weng Q."/>
            <person name="Mu J."/>
            <person name="Lu Y."/>
            <person name="Fan D."/>
            <person name="Liu Y."/>
            <person name="Guan J."/>
            <person name="Zhang Y."/>
            <person name="Yu S."/>
            <person name="Liu X."/>
            <person name="Zhang Y."/>
            <person name="Hong G."/>
            <person name="Han B."/>
            <person name="Choisne N."/>
            <person name="Demange N."/>
            <person name="Orjeda G."/>
            <person name="Samain S."/>
            <person name="Cattolico L."/>
            <person name="Pelletier E."/>
            <person name="Couloux A."/>
            <person name="Segurens B."/>
            <person name="Wincker P."/>
            <person name="D'Hont A."/>
            <person name="Scarpelli C."/>
            <person name="Weissenbach J."/>
            <person name="Salanoubat M."/>
            <person name="Quetier F."/>
            <person name="Yu Y."/>
            <person name="Kim H.R."/>
            <person name="Rambo T."/>
            <person name="Currie J."/>
            <person name="Collura K."/>
            <person name="Luo M."/>
            <person name="Yang T."/>
            <person name="Ammiraju J.S.S."/>
            <person name="Engler F."/>
            <person name="Soderlund C."/>
            <person name="Wing R.A."/>
            <person name="Palmer L.E."/>
            <person name="de la Bastide M."/>
            <person name="Spiegel L."/>
            <person name="Nascimento L."/>
            <person name="Zutavern T."/>
            <person name="O'Shaughnessy A."/>
            <person name="Dike S."/>
            <person name="Dedhia N."/>
            <person name="Preston R."/>
            <person name="Balija V."/>
            <person name="McCombie W.R."/>
            <person name="Chow T."/>
            <person name="Chen H."/>
            <person name="Chung M."/>
            <person name="Chen C."/>
            <person name="Shaw J."/>
            <person name="Wu H."/>
            <person name="Hsiao K."/>
            <person name="Chao Y."/>
            <person name="Chu M."/>
            <person name="Cheng C."/>
            <person name="Hour A."/>
            <person name="Lee P."/>
            <person name="Lin S."/>
            <person name="Lin Y."/>
            <person name="Liou J."/>
            <person name="Liu S."/>
            <person name="Hsing Y."/>
            <person name="Raghuvanshi S."/>
            <person name="Mohanty A."/>
            <person name="Bharti A.K."/>
            <person name="Gaur A."/>
            <person name="Gupta V."/>
            <person name="Kumar D."/>
            <person name="Ravi V."/>
            <person name="Vij S."/>
            <person name="Kapur A."/>
            <person name="Khurana P."/>
            <person name="Khurana P."/>
            <person name="Khurana J.P."/>
            <person name="Tyagi A.K."/>
            <person name="Gaikwad K."/>
            <person name="Singh A."/>
            <person name="Dalal V."/>
            <person name="Srivastava S."/>
            <person name="Dixit A."/>
            <person name="Pal A.K."/>
            <person name="Ghazi I.A."/>
            <person name="Yadav M."/>
            <person name="Pandit A."/>
            <person name="Bhargava A."/>
            <person name="Sureshbabu K."/>
            <person name="Batra K."/>
            <person name="Sharma T.R."/>
            <person name="Mohapatra T."/>
            <person name="Singh N.K."/>
            <person name="Messing J."/>
            <person name="Nelson A.B."/>
            <person name="Fuks G."/>
            <person name="Kavchok S."/>
            <person name="Keizer G."/>
            <person name="Linton E."/>
            <person name="Llaca V."/>
            <person name="Song R."/>
            <person name="Tanyolac B."/>
            <person name="Young S."/>
            <person name="Ho-Il K."/>
            <person name="Hahn J.H."/>
            <person name="Sangsakoo G."/>
            <person name="Vanavichit A."/>
            <person name="de Mattos Luiz.A.T."/>
            <person name="Zimmer P.D."/>
            <person name="Malone G."/>
            <person name="Dellagostin O."/>
            <person name="de Oliveira A.C."/>
            <person name="Bevan M."/>
            <person name="Bancroft I."/>
            <person name="Minx P."/>
            <person name="Cordum H."/>
            <person name="Wilson R."/>
            <person name="Cheng Z."/>
            <person name="Jin W."/>
            <person name="Jiang J."/>
            <person name="Leong S.A."/>
            <person name="Iwama H."/>
            <person name="Gojobori T."/>
            <person name="Itoh T."/>
            <person name="Niimura Y."/>
            <person name="Fujii Y."/>
            <person name="Habara T."/>
            <person name="Sakai H."/>
            <person name="Sato Y."/>
            <person name="Wilson G."/>
            <person name="Kumar K."/>
            <person name="McCouch S."/>
            <person name="Juretic N."/>
            <person name="Hoen D."/>
            <person name="Wright S."/>
            <person name="Bruskiewich R."/>
            <person name="Bureau T."/>
            <person name="Miyao A."/>
            <person name="Hirochika H."/>
            <person name="Nishikawa T."/>
            <person name="Kadowaki K."/>
            <person name="Sugiura M."/>
            <person name="Burr B."/>
            <person name="Sasaki T."/>
        </authorList>
    </citation>
    <scope>NUCLEOTIDE SEQUENCE [LARGE SCALE GENOMIC DNA]</scope>
    <source>
        <strain evidence="3">cv. Nipponbare</strain>
    </source>
</reference>
<dbReference type="AlphaFoldDB" id="A0A0P0XII0"/>
<gene>
    <name evidence="2" type="ordered locus">Os08g0556450</name>
    <name evidence="2" type="ORF">OSNPB_080556450</name>
</gene>
<dbReference type="EMBL" id="AP014964">
    <property type="protein sequence ID" value="BAT06651.1"/>
    <property type="molecule type" value="Genomic_DNA"/>
</dbReference>
<dbReference type="PaxDb" id="39947-A0A0P0XII0"/>
<sequence length="118" mass="11496">AALNGSRSPPGFAKKGGALAAGCSAPPPPPPGLAVAGAGATDTYRPASWSHTTDALRFSRTYDVADWNIGLDILVAGGTGGGGRGIAASGAAFTGGGGRGGTLTPSSSAPWRRRSRCS</sequence>
<protein>
    <submittedName>
        <fullName evidence="2">Os08g0556450 protein</fullName>
    </submittedName>
</protein>
<feature type="region of interest" description="Disordered" evidence="1">
    <location>
        <begin position="92"/>
        <end position="118"/>
    </location>
</feature>
<dbReference type="InParanoid" id="A0A0P0XII0"/>
<dbReference type="Proteomes" id="UP000059680">
    <property type="component" value="Chromosome 8"/>
</dbReference>
<accession>A0A0P0XII0</accession>
<evidence type="ECO:0000313" key="2">
    <source>
        <dbReference type="EMBL" id="BAT06651.1"/>
    </source>
</evidence>
<feature type="compositionally biased region" description="Low complexity" evidence="1">
    <location>
        <begin position="11"/>
        <end position="24"/>
    </location>
</feature>
<keyword evidence="3" id="KW-1185">Reference proteome</keyword>
<reference evidence="2 3" key="2">
    <citation type="journal article" date="2013" name="Plant Cell Physiol.">
        <title>Rice Annotation Project Database (RAP-DB): an integrative and interactive database for rice genomics.</title>
        <authorList>
            <person name="Sakai H."/>
            <person name="Lee S.S."/>
            <person name="Tanaka T."/>
            <person name="Numa H."/>
            <person name="Kim J."/>
            <person name="Kawahara Y."/>
            <person name="Wakimoto H."/>
            <person name="Yang C.C."/>
            <person name="Iwamoto M."/>
            <person name="Abe T."/>
            <person name="Yamada Y."/>
            <person name="Muto A."/>
            <person name="Inokuchi H."/>
            <person name="Ikemura T."/>
            <person name="Matsumoto T."/>
            <person name="Sasaki T."/>
            <person name="Itoh T."/>
        </authorList>
    </citation>
    <scope>NUCLEOTIDE SEQUENCE [LARGE SCALE GENOMIC DNA]</scope>
    <source>
        <strain evidence="3">cv. Nipponbare</strain>
    </source>
</reference>